<dbReference type="SUPFAM" id="SSF53850">
    <property type="entry name" value="Periplasmic binding protein-like II"/>
    <property type="match status" value="1"/>
</dbReference>
<dbReference type="Gene3D" id="3.40.190.100">
    <property type="entry name" value="Glycine betaine-binding periplasmic protein, domain 2"/>
    <property type="match status" value="1"/>
</dbReference>
<sequence length="312" mass="35439">MLKKGIIFSLIFALLLTGVSMAFTPVEASADDTVNFGYVEWPGVTVKTAVASQILEDIGYETESSSYMQQVLFQGMRTGDVDAFLGTWLPTMEVNYREYYEDGVVEEVVTNLEQVLYATAVPEYVYEAGVTSMADLNEHADKFDHTIYGLEPGNDGNIIIQDAIDDGIYDLDDWTMMESSTAGMLAEVERATSQEEWIAFNGWEPHWMNLAYDIKYLDDPENIWGEDDKVLTVVRSGYGDEQPEVYRFLEQFVIDQDIQNEWIYEYGHEDRDPEDVAQEWIGNNMDLVLEFLDGVESADGQPATEVIQEVYN</sequence>
<evidence type="ECO:0000256" key="1">
    <source>
        <dbReference type="SAM" id="SignalP"/>
    </source>
</evidence>
<evidence type="ECO:0000313" key="3">
    <source>
        <dbReference type="EMBL" id="MBF8435821.1"/>
    </source>
</evidence>
<dbReference type="InterPro" id="IPR017783">
    <property type="entry name" value="ABC_choline_sub-bd"/>
</dbReference>
<dbReference type="AlphaFoldDB" id="A0A931F6P9"/>
<keyword evidence="4" id="KW-1185">Reference proteome</keyword>
<feature type="signal peptide" evidence="1">
    <location>
        <begin position="1"/>
        <end position="22"/>
    </location>
</feature>
<name>A0A931F6P9_9FIRM</name>
<dbReference type="Proteomes" id="UP000621436">
    <property type="component" value="Unassembled WGS sequence"/>
</dbReference>
<proteinExistence type="predicted"/>
<accession>A0A931F6P9</accession>
<evidence type="ECO:0000259" key="2">
    <source>
        <dbReference type="Pfam" id="PF04069"/>
    </source>
</evidence>
<dbReference type="CDD" id="cd13640">
    <property type="entry name" value="PBP2_ChoX"/>
    <property type="match status" value="1"/>
</dbReference>
<protein>
    <submittedName>
        <fullName evidence="3">ABC transporter substrate-binding protein</fullName>
    </submittedName>
</protein>
<dbReference type="GO" id="GO:0022857">
    <property type="term" value="F:transmembrane transporter activity"/>
    <property type="evidence" value="ECO:0007669"/>
    <property type="project" value="InterPro"/>
</dbReference>
<evidence type="ECO:0000313" key="4">
    <source>
        <dbReference type="Proteomes" id="UP000621436"/>
    </source>
</evidence>
<comment type="caution">
    <text evidence="3">The sequence shown here is derived from an EMBL/GenBank/DDBJ whole genome shotgun (WGS) entry which is preliminary data.</text>
</comment>
<dbReference type="EMBL" id="JADPIE010000001">
    <property type="protein sequence ID" value="MBF8435821.1"/>
    <property type="molecule type" value="Genomic_DNA"/>
</dbReference>
<gene>
    <name evidence="3" type="ORF">I0Q91_01905</name>
</gene>
<dbReference type="Pfam" id="PF04069">
    <property type="entry name" value="OpuAC"/>
    <property type="match status" value="1"/>
</dbReference>
<dbReference type="InterPro" id="IPR007210">
    <property type="entry name" value="ABC_Gly_betaine_transp_sub-bd"/>
</dbReference>
<organism evidence="3 4">
    <name type="scientific">Halonatronomonas betaini</name>
    <dbReference type="NCBI Taxonomy" id="2778430"/>
    <lineage>
        <taxon>Bacteria</taxon>
        <taxon>Bacillati</taxon>
        <taxon>Bacillota</taxon>
        <taxon>Clostridia</taxon>
        <taxon>Halanaerobiales</taxon>
        <taxon>Halarsenatibacteraceae</taxon>
        <taxon>Halonatronomonas</taxon>
    </lineage>
</organism>
<dbReference type="GO" id="GO:0042597">
    <property type="term" value="C:periplasmic space"/>
    <property type="evidence" value="ECO:0007669"/>
    <property type="project" value="InterPro"/>
</dbReference>
<dbReference type="GO" id="GO:0033265">
    <property type="term" value="F:choline binding"/>
    <property type="evidence" value="ECO:0007669"/>
    <property type="project" value="InterPro"/>
</dbReference>
<dbReference type="Gene3D" id="3.40.190.10">
    <property type="entry name" value="Periplasmic binding protein-like II"/>
    <property type="match status" value="1"/>
</dbReference>
<dbReference type="GO" id="GO:0043190">
    <property type="term" value="C:ATP-binding cassette (ABC) transporter complex"/>
    <property type="evidence" value="ECO:0007669"/>
    <property type="project" value="InterPro"/>
</dbReference>
<feature type="domain" description="ABC-type glycine betaine transport system substrate-binding" evidence="2">
    <location>
        <begin position="32"/>
        <end position="281"/>
    </location>
</feature>
<feature type="chain" id="PRO_5038953765" evidence="1">
    <location>
        <begin position="23"/>
        <end position="312"/>
    </location>
</feature>
<keyword evidence="1" id="KW-0732">Signal</keyword>
<dbReference type="RefSeq" id="WP_270452498.1">
    <property type="nucleotide sequence ID" value="NZ_JADPIE010000001.1"/>
</dbReference>
<dbReference type="GO" id="GO:0015871">
    <property type="term" value="P:choline transport"/>
    <property type="evidence" value="ECO:0007669"/>
    <property type="project" value="InterPro"/>
</dbReference>
<reference evidence="3" key="1">
    <citation type="submission" date="2020-11" db="EMBL/GenBank/DDBJ databases">
        <title>Halonatronomonas betainensis gen. nov., sp. nov. a novel haloalkaliphilic representative of the family Halanaerobiacae capable of betaine degradation.</title>
        <authorList>
            <person name="Boltyanskaya Y."/>
            <person name="Kevbrin V."/>
            <person name="Detkova E."/>
            <person name="Grouzdev D.S."/>
            <person name="Koziaeva V."/>
            <person name="Zhilina T."/>
        </authorList>
    </citation>
    <scope>NUCLEOTIDE SEQUENCE</scope>
    <source>
        <strain evidence="3">Z-7014</strain>
    </source>
</reference>